<dbReference type="InterPro" id="IPR035906">
    <property type="entry name" value="MetI-like_sf"/>
</dbReference>
<dbReference type="Pfam" id="PF00528">
    <property type="entry name" value="BPD_transp_1"/>
    <property type="match status" value="1"/>
</dbReference>
<evidence type="ECO:0000256" key="6">
    <source>
        <dbReference type="ARBA" id="ARBA00023136"/>
    </source>
</evidence>
<evidence type="ECO:0000256" key="7">
    <source>
        <dbReference type="RuleBase" id="RU363032"/>
    </source>
</evidence>
<dbReference type="PANTHER" id="PTHR30151:SF0">
    <property type="entry name" value="ABC TRANSPORTER PERMEASE PROTEIN MJ0413-RELATED"/>
    <property type="match status" value="1"/>
</dbReference>
<evidence type="ECO:0000313" key="9">
    <source>
        <dbReference type="EMBL" id="MCJ7858768.1"/>
    </source>
</evidence>
<dbReference type="EMBL" id="JALIEA010000013">
    <property type="protein sequence ID" value="MCJ7858768.1"/>
    <property type="molecule type" value="Genomic_DNA"/>
</dbReference>
<proteinExistence type="inferred from homology"/>
<keyword evidence="3" id="KW-1003">Cell membrane</keyword>
<dbReference type="GO" id="GO:0055085">
    <property type="term" value="P:transmembrane transport"/>
    <property type="evidence" value="ECO:0007669"/>
    <property type="project" value="InterPro"/>
</dbReference>
<keyword evidence="6 7" id="KW-0472">Membrane</keyword>
<dbReference type="AlphaFoldDB" id="A0A9X1WHX0"/>
<feature type="transmembrane region" description="Helical" evidence="7">
    <location>
        <begin position="105"/>
        <end position="124"/>
    </location>
</feature>
<dbReference type="GO" id="GO:0005886">
    <property type="term" value="C:plasma membrane"/>
    <property type="evidence" value="ECO:0007669"/>
    <property type="project" value="UniProtKB-SubCell"/>
</dbReference>
<dbReference type="PANTHER" id="PTHR30151">
    <property type="entry name" value="ALKANE SULFONATE ABC TRANSPORTER-RELATED, MEMBRANE SUBUNIT"/>
    <property type="match status" value="1"/>
</dbReference>
<organism evidence="9 10">
    <name type="scientific">Corynebacterium kalidii</name>
    <dbReference type="NCBI Taxonomy" id="2931982"/>
    <lineage>
        <taxon>Bacteria</taxon>
        <taxon>Bacillati</taxon>
        <taxon>Actinomycetota</taxon>
        <taxon>Actinomycetes</taxon>
        <taxon>Mycobacteriales</taxon>
        <taxon>Corynebacteriaceae</taxon>
        <taxon>Corynebacterium</taxon>
    </lineage>
</organism>
<comment type="similarity">
    <text evidence="7">Belongs to the binding-protein-dependent transport system permease family.</text>
</comment>
<keyword evidence="4 7" id="KW-0812">Transmembrane</keyword>
<feature type="transmembrane region" description="Helical" evidence="7">
    <location>
        <begin position="130"/>
        <end position="150"/>
    </location>
</feature>
<name>A0A9X1WHX0_9CORY</name>
<evidence type="ECO:0000259" key="8">
    <source>
        <dbReference type="PROSITE" id="PS50928"/>
    </source>
</evidence>
<reference evidence="9" key="1">
    <citation type="submission" date="2022-04" db="EMBL/GenBank/DDBJ databases">
        <title>Corynebacterium kalidii LD5P10.</title>
        <authorList>
            <person name="Sun J.Q."/>
        </authorList>
    </citation>
    <scope>NUCLEOTIDE SEQUENCE</scope>
    <source>
        <strain evidence="9">LD5P10</strain>
    </source>
</reference>
<evidence type="ECO:0000256" key="4">
    <source>
        <dbReference type="ARBA" id="ARBA00022692"/>
    </source>
</evidence>
<evidence type="ECO:0000313" key="10">
    <source>
        <dbReference type="Proteomes" id="UP001139207"/>
    </source>
</evidence>
<evidence type="ECO:0000256" key="1">
    <source>
        <dbReference type="ARBA" id="ARBA00004651"/>
    </source>
</evidence>
<keyword evidence="2 7" id="KW-0813">Transport</keyword>
<sequence>MKAVREPLSTTRTLVLGTVGVIGSGLVAELVMRSGLITIEGLPIPSQVLAGAVELVPDAAFWGNVGFTLGEWGLGMLIASVAGVVLGGLMGAFRSWYTAFEWPVEAFRVLPSVALAPILVLVVGRGMVSLSLAVALACVWPILLNTMYGVRGVDPTAVNTARTFGLNRLQILSRIKIPSALPFAFTGIRISASIGLLVAVSVELLVGDGSGIGGFILTQSANAANLDAVYAATIFAGVIGVVVNVVLSRIDTLLFAWKKGLEQ</sequence>
<comment type="caution">
    <text evidence="9">The sequence shown here is derived from an EMBL/GenBank/DDBJ whole genome shotgun (WGS) entry which is preliminary data.</text>
</comment>
<evidence type="ECO:0000256" key="3">
    <source>
        <dbReference type="ARBA" id="ARBA00022475"/>
    </source>
</evidence>
<accession>A0A9X1WHX0</accession>
<comment type="subcellular location">
    <subcellularLocation>
        <location evidence="1 7">Cell membrane</location>
        <topology evidence="1 7">Multi-pass membrane protein</topology>
    </subcellularLocation>
</comment>
<dbReference type="RefSeq" id="WP_244804507.1">
    <property type="nucleotide sequence ID" value="NZ_JALIEA010000013.1"/>
</dbReference>
<feature type="transmembrane region" description="Helical" evidence="7">
    <location>
        <begin position="72"/>
        <end position="93"/>
    </location>
</feature>
<evidence type="ECO:0000256" key="2">
    <source>
        <dbReference type="ARBA" id="ARBA00022448"/>
    </source>
</evidence>
<keyword evidence="5 7" id="KW-1133">Transmembrane helix</keyword>
<feature type="transmembrane region" description="Helical" evidence="7">
    <location>
        <begin position="12"/>
        <end position="32"/>
    </location>
</feature>
<dbReference type="PROSITE" id="PS50928">
    <property type="entry name" value="ABC_TM1"/>
    <property type="match status" value="1"/>
</dbReference>
<gene>
    <name evidence="9" type="ORF">MUN33_08560</name>
</gene>
<evidence type="ECO:0000256" key="5">
    <source>
        <dbReference type="ARBA" id="ARBA00022989"/>
    </source>
</evidence>
<keyword evidence="10" id="KW-1185">Reference proteome</keyword>
<dbReference type="Gene3D" id="1.10.3720.10">
    <property type="entry name" value="MetI-like"/>
    <property type="match status" value="1"/>
</dbReference>
<feature type="domain" description="ABC transmembrane type-1" evidence="8">
    <location>
        <begin position="65"/>
        <end position="247"/>
    </location>
</feature>
<feature type="transmembrane region" description="Helical" evidence="7">
    <location>
        <begin position="228"/>
        <end position="247"/>
    </location>
</feature>
<dbReference type="Proteomes" id="UP001139207">
    <property type="component" value="Unassembled WGS sequence"/>
</dbReference>
<dbReference type="InterPro" id="IPR000515">
    <property type="entry name" value="MetI-like"/>
</dbReference>
<dbReference type="CDD" id="cd06261">
    <property type="entry name" value="TM_PBP2"/>
    <property type="match status" value="1"/>
</dbReference>
<protein>
    <submittedName>
        <fullName evidence="9">ABC transporter permease subunit</fullName>
    </submittedName>
</protein>
<dbReference type="SUPFAM" id="SSF161098">
    <property type="entry name" value="MetI-like"/>
    <property type="match status" value="1"/>
</dbReference>